<sequence>MVSAAASLTTFRWVTSLSLLLLVVAHFIGSGAAADQPGAFVYRGPNDDPELSKAVGELLESSPRKFSVKYVGPDDITANSLESIKLIAFPGGPDLQSSWAEIEPVAQDIRDFVANGGRYLGFCLGAYLAGHSPGLALLPDGTDITPESDEKDAQVKDARDTVIQVDWQFSSGPNMGKTVNNRWVYFQEGSVVKSFVENDTSHVLARYSSTGDVAATINKYGQGLVGTTGPHPEANQLWFDSAKVRAIDGLQFKIGYDLIEATMTGGKNVKGLPFSRLTKGNRTGTNTRFVASAGSRPRNLVRGLFQS</sequence>
<protein>
    <recommendedName>
        <fullName evidence="2">Biotin-protein ligase N-terminal domain-containing protein</fullName>
    </recommendedName>
</protein>
<feature type="domain" description="Biotin-protein ligase N-terminal" evidence="2">
    <location>
        <begin position="41"/>
        <end position="130"/>
    </location>
</feature>
<keyword evidence="1" id="KW-0732">Signal</keyword>
<proteinExistence type="predicted"/>
<dbReference type="GeneID" id="80888757"/>
<dbReference type="AlphaFoldDB" id="A0A9W8Q4L6"/>
<dbReference type="EMBL" id="JAJHUN010000010">
    <property type="protein sequence ID" value="KAJ4147045.1"/>
    <property type="molecule type" value="Genomic_DNA"/>
</dbReference>
<dbReference type="Gene3D" id="3.40.50.880">
    <property type="match status" value="1"/>
</dbReference>
<dbReference type="Proteomes" id="UP001144673">
    <property type="component" value="Chromosome 3"/>
</dbReference>
<feature type="chain" id="PRO_5040918190" description="Biotin-protein ligase N-terminal domain-containing protein" evidence="1">
    <location>
        <begin position="34"/>
        <end position="307"/>
    </location>
</feature>
<comment type="caution">
    <text evidence="3">The sequence shown here is derived from an EMBL/GenBank/DDBJ whole genome shotgun (WGS) entry which is preliminary data.</text>
</comment>
<evidence type="ECO:0000313" key="3">
    <source>
        <dbReference type="EMBL" id="KAJ4147045.1"/>
    </source>
</evidence>
<evidence type="ECO:0000313" key="4">
    <source>
        <dbReference type="Proteomes" id="UP001144673"/>
    </source>
</evidence>
<dbReference type="InterPro" id="IPR019197">
    <property type="entry name" value="Biotin-prot_ligase_N"/>
</dbReference>
<dbReference type="InterPro" id="IPR029062">
    <property type="entry name" value="Class_I_gatase-like"/>
</dbReference>
<dbReference type="KEGG" id="amus:LMH87_001598"/>
<reference evidence="3" key="1">
    <citation type="journal article" date="2023" name="Access Microbiol">
        <title>De-novo genome assembly for Akanthomyces muscarius, a biocontrol agent of insect agricultural pests.</title>
        <authorList>
            <person name="Erdos Z."/>
            <person name="Studholme D.J."/>
            <person name="Raymond B."/>
            <person name="Sharma M."/>
        </authorList>
    </citation>
    <scope>NUCLEOTIDE SEQUENCE</scope>
    <source>
        <strain evidence="3">Ve6</strain>
    </source>
</reference>
<dbReference type="SUPFAM" id="SSF52317">
    <property type="entry name" value="Class I glutamine amidotransferase-like"/>
    <property type="match status" value="1"/>
</dbReference>
<name>A0A9W8Q4L6_AKAMU</name>
<dbReference type="Pfam" id="PF09825">
    <property type="entry name" value="BPL_N"/>
    <property type="match status" value="1"/>
</dbReference>
<dbReference type="RefSeq" id="XP_056049986.1">
    <property type="nucleotide sequence ID" value="XM_056192895.1"/>
</dbReference>
<organism evidence="3 4">
    <name type="scientific">Akanthomyces muscarius</name>
    <name type="common">Entomopathogenic fungus</name>
    <name type="synonym">Lecanicillium muscarium</name>
    <dbReference type="NCBI Taxonomy" id="2231603"/>
    <lineage>
        <taxon>Eukaryota</taxon>
        <taxon>Fungi</taxon>
        <taxon>Dikarya</taxon>
        <taxon>Ascomycota</taxon>
        <taxon>Pezizomycotina</taxon>
        <taxon>Sordariomycetes</taxon>
        <taxon>Hypocreomycetidae</taxon>
        <taxon>Hypocreales</taxon>
        <taxon>Cordycipitaceae</taxon>
        <taxon>Akanthomyces</taxon>
    </lineage>
</organism>
<evidence type="ECO:0000259" key="2">
    <source>
        <dbReference type="Pfam" id="PF09825"/>
    </source>
</evidence>
<gene>
    <name evidence="3" type="ORF">LMH87_001598</name>
</gene>
<accession>A0A9W8Q4L6</accession>
<keyword evidence="4" id="KW-1185">Reference proteome</keyword>
<evidence type="ECO:0000256" key="1">
    <source>
        <dbReference type="SAM" id="SignalP"/>
    </source>
</evidence>
<feature type="signal peptide" evidence="1">
    <location>
        <begin position="1"/>
        <end position="33"/>
    </location>
</feature>